<dbReference type="InterPro" id="IPR027417">
    <property type="entry name" value="P-loop_NTPase"/>
</dbReference>
<dbReference type="CDD" id="cd00200">
    <property type="entry name" value="WD40"/>
    <property type="match status" value="1"/>
</dbReference>
<dbReference type="PANTHER" id="PTHR19848">
    <property type="entry name" value="WD40 REPEAT PROTEIN"/>
    <property type="match status" value="1"/>
</dbReference>
<dbReference type="InterPro" id="IPR015943">
    <property type="entry name" value="WD40/YVTN_repeat-like_dom_sf"/>
</dbReference>
<dbReference type="Pfam" id="PF24883">
    <property type="entry name" value="NPHP3_N"/>
    <property type="match status" value="1"/>
</dbReference>
<feature type="repeat" description="WD" evidence="3">
    <location>
        <begin position="938"/>
        <end position="978"/>
    </location>
</feature>
<evidence type="ECO:0000259" key="5">
    <source>
        <dbReference type="PROSITE" id="PS50837"/>
    </source>
</evidence>
<accession>A0A8K0T6M7</accession>
<gene>
    <name evidence="6" type="ORF">B0T11DRAFT_137001</name>
</gene>
<organism evidence="6 7">
    <name type="scientific">Plectosphaerella cucumerina</name>
    <dbReference type="NCBI Taxonomy" id="40658"/>
    <lineage>
        <taxon>Eukaryota</taxon>
        <taxon>Fungi</taxon>
        <taxon>Dikarya</taxon>
        <taxon>Ascomycota</taxon>
        <taxon>Pezizomycotina</taxon>
        <taxon>Sordariomycetes</taxon>
        <taxon>Hypocreomycetidae</taxon>
        <taxon>Glomerellales</taxon>
        <taxon>Plectosphaerellaceae</taxon>
        <taxon>Plectosphaerella</taxon>
    </lineage>
</organism>
<comment type="caution">
    <text evidence="6">The sequence shown here is derived from an EMBL/GenBank/DDBJ whole genome shotgun (WGS) entry which is preliminary data.</text>
</comment>
<dbReference type="InterPro" id="IPR056884">
    <property type="entry name" value="NPHP3-like_N"/>
</dbReference>
<feature type="repeat" description="WD" evidence="3">
    <location>
        <begin position="1020"/>
        <end position="1060"/>
    </location>
</feature>
<keyword evidence="2" id="KW-0677">Repeat</keyword>
<feature type="domain" description="NACHT" evidence="5">
    <location>
        <begin position="395"/>
        <end position="536"/>
    </location>
</feature>
<feature type="region of interest" description="Disordered" evidence="4">
    <location>
        <begin position="1"/>
        <end position="77"/>
    </location>
</feature>
<feature type="repeat" description="WD" evidence="3">
    <location>
        <begin position="1265"/>
        <end position="1297"/>
    </location>
</feature>
<evidence type="ECO:0000313" key="6">
    <source>
        <dbReference type="EMBL" id="KAH7350019.1"/>
    </source>
</evidence>
<dbReference type="PROSITE" id="PS50082">
    <property type="entry name" value="WD_REPEATS_2"/>
    <property type="match status" value="8"/>
</dbReference>
<dbReference type="Proteomes" id="UP000813385">
    <property type="component" value="Unassembled WGS sequence"/>
</dbReference>
<evidence type="ECO:0000256" key="2">
    <source>
        <dbReference type="ARBA" id="ARBA00022737"/>
    </source>
</evidence>
<dbReference type="OrthoDB" id="538223at2759"/>
<dbReference type="Gene3D" id="3.40.50.300">
    <property type="entry name" value="P-loop containing nucleotide triphosphate hydrolases"/>
    <property type="match status" value="1"/>
</dbReference>
<dbReference type="PROSITE" id="PS50294">
    <property type="entry name" value="WD_REPEATS_REGION"/>
    <property type="match status" value="8"/>
</dbReference>
<dbReference type="InterPro" id="IPR001680">
    <property type="entry name" value="WD40_rpt"/>
</dbReference>
<dbReference type="InterPro" id="IPR007111">
    <property type="entry name" value="NACHT_NTPase"/>
</dbReference>
<feature type="compositionally biased region" description="Basic residues" evidence="4">
    <location>
        <begin position="1"/>
        <end position="12"/>
    </location>
</feature>
<keyword evidence="7" id="KW-1185">Reference proteome</keyword>
<evidence type="ECO:0000256" key="3">
    <source>
        <dbReference type="PROSITE-ProRule" id="PRU00221"/>
    </source>
</evidence>
<feature type="repeat" description="WD" evidence="3">
    <location>
        <begin position="1224"/>
        <end position="1264"/>
    </location>
</feature>
<feature type="repeat" description="WD" evidence="3">
    <location>
        <begin position="1142"/>
        <end position="1181"/>
    </location>
</feature>
<proteinExistence type="predicted"/>
<dbReference type="PROSITE" id="PS00678">
    <property type="entry name" value="WD_REPEATS_1"/>
    <property type="match status" value="4"/>
</dbReference>
<evidence type="ECO:0000313" key="7">
    <source>
        <dbReference type="Proteomes" id="UP000813385"/>
    </source>
</evidence>
<sequence>MQKFQKFRQKVRKLADRSSPRSASPGQSTSAAVSQPVITPEISPTNAGRSSPRTASPAQSTSAAVPQSAAASELSPSTLQERLWNQAYDGVKGDEPKIAEAYERLLSATLQDDRGSPLASNNKDQLTERGRQMERLVEIGLQRTDKAAAAKTKVADGVETVMTVKDLVSKAVQAVPAAAVAWVGVCFALEVLSNSLTESSANRKGLVYVVSRMSWYWNLVDLLLDTDATKELHGLRGRLEDRILRLYRKLLVYQMKSVCIYHQNQGAVFLKDMIKLDDWKSRLDEIKDAEALVLKDSEQYSSQRVQARLRDLAVTADRQYNELQLITSAIQEQTRRLEQIFEDKDDLECMRNLHITDPEKDKARIQDTKGGLLRDSYAWVLKTPNFEEWQTSDCGLLWIRGDPGKGKTMLICGIVDELRRHSTSRPAYFFCQDSNKDLNNATAVLRGLIFTLVRQQPRLISHVREEYDPVGPKLFGGNNVWVAMSKILTAILTDPSLGSTVLVVDALDECGEGRIELLKLIVQSVSCGVKWAVSSRNWPNIQEQLDAADRKVTLRLELNEKLISAAVEAYIGHKVGELAQRKKYNKGLQKEIQQNLIKKADSTFLWVSLVCEELSRASPWNALKTLQGIPSGLDPLYERMMQHIIGSDDEELCTQILAVASIVYRPVSVKELTAVLELPSYFIEDPAALNDLVASCGSFLTLRDNVVSLVHQSAKDFLLRPETINKILSHGVQHQHRAIFSRSVDVLSETLHRDIYQLKEPGATIDTPPPNPDPLDPIQYSLTYWVDHLKDADVSAEPTQLHLQDNSTVHNFLQRKYLYWLEAASLKQSISGAILALQKLQALAVQFSTLHPLSSLGGSSQAQFANPPQLPALIRDALRFVHWCRSGIERTPLQLYASAILHCPRGSLVGILFKRDMFPWIKSPSQMSEDWNACVQTLEGHVDDINAIAFAQDGRLASASDDNTVKIWDTTTGVCVQTLEGHDGWVVAVAFAPDGQLASGSWDKTVKIWDPATGVCVQTLEGHDDYVTAVAFAPDGRLASASEDKTVKIWDPATGGCVQTLEVHEDFFTAVAFALDGRLASAFDTKIQIWDASTEVCSQTLGDHDDFVRAVAFAPDGRLASASDDRTVKVWDATTGLCLQTLEGHEDCVRAVAFAPDGRLVSASENTIRIWDAITGSCLQTLDGHEDCVAAVAFAPDGRLASASFDYTVKIWDLARGGRCIATLEGNSGSVNAVTFAPDGRLVSASDDWTVWVWDATTGVCFQTSARHDYWVDAVIFSPDGRQAVSRSMDDAIKIWDPVRGVCTQAYESGDPRYFVPRWDFDLWTNRDTLALDPRPTHSEPQQGSPRLQQSCSLAMGGDMVWITKDGQDVIWLPFEYRPRMPQAVAVAGQVLAVGCRSGKVMFYNLQ</sequence>
<dbReference type="Pfam" id="PF00400">
    <property type="entry name" value="WD40"/>
    <property type="match status" value="9"/>
</dbReference>
<feature type="repeat" description="WD" evidence="3">
    <location>
        <begin position="1101"/>
        <end position="1141"/>
    </location>
</feature>
<evidence type="ECO:0000256" key="1">
    <source>
        <dbReference type="ARBA" id="ARBA00022574"/>
    </source>
</evidence>
<dbReference type="Pfam" id="PF17100">
    <property type="entry name" value="NACHT_N"/>
    <property type="match status" value="1"/>
</dbReference>
<dbReference type="PROSITE" id="PS50837">
    <property type="entry name" value="NACHT"/>
    <property type="match status" value="1"/>
</dbReference>
<feature type="repeat" description="WD" evidence="3">
    <location>
        <begin position="1182"/>
        <end position="1214"/>
    </location>
</feature>
<keyword evidence="1 3" id="KW-0853">WD repeat</keyword>
<dbReference type="InterPro" id="IPR036322">
    <property type="entry name" value="WD40_repeat_dom_sf"/>
</dbReference>
<feature type="compositionally biased region" description="Polar residues" evidence="4">
    <location>
        <begin position="20"/>
        <end position="65"/>
    </location>
</feature>
<dbReference type="PRINTS" id="PR00320">
    <property type="entry name" value="GPROTEINBRPT"/>
</dbReference>
<dbReference type="SUPFAM" id="SSF52540">
    <property type="entry name" value="P-loop containing nucleoside triphosphate hydrolases"/>
    <property type="match status" value="1"/>
</dbReference>
<feature type="repeat" description="WD" evidence="3">
    <location>
        <begin position="979"/>
        <end position="1019"/>
    </location>
</feature>
<protein>
    <submittedName>
        <fullName evidence="6">WD40-repeat-containing domain protein</fullName>
    </submittedName>
</protein>
<reference evidence="6" key="1">
    <citation type="journal article" date="2021" name="Nat. Commun.">
        <title>Genetic determinants of endophytism in the Arabidopsis root mycobiome.</title>
        <authorList>
            <person name="Mesny F."/>
            <person name="Miyauchi S."/>
            <person name="Thiergart T."/>
            <person name="Pickel B."/>
            <person name="Atanasova L."/>
            <person name="Karlsson M."/>
            <person name="Huettel B."/>
            <person name="Barry K.W."/>
            <person name="Haridas S."/>
            <person name="Chen C."/>
            <person name="Bauer D."/>
            <person name="Andreopoulos W."/>
            <person name="Pangilinan J."/>
            <person name="LaButti K."/>
            <person name="Riley R."/>
            <person name="Lipzen A."/>
            <person name="Clum A."/>
            <person name="Drula E."/>
            <person name="Henrissat B."/>
            <person name="Kohler A."/>
            <person name="Grigoriev I.V."/>
            <person name="Martin F.M."/>
            <person name="Hacquard S."/>
        </authorList>
    </citation>
    <scope>NUCLEOTIDE SEQUENCE</scope>
    <source>
        <strain evidence="6">MPI-CAGE-AT-0016</strain>
    </source>
</reference>
<dbReference type="PANTHER" id="PTHR19848:SF8">
    <property type="entry name" value="F-BOX AND WD REPEAT DOMAIN CONTAINING 7"/>
    <property type="match status" value="1"/>
</dbReference>
<dbReference type="InterPro" id="IPR020472">
    <property type="entry name" value="WD40_PAC1"/>
</dbReference>
<dbReference type="EMBL" id="JAGPXD010000006">
    <property type="protein sequence ID" value="KAH7350019.1"/>
    <property type="molecule type" value="Genomic_DNA"/>
</dbReference>
<dbReference type="SUPFAM" id="SSF50978">
    <property type="entry name" value="WD40 repeat-like"/>
    <property type="match status" value="2"/>
</dbReference>
<dbReference type="InterPro" id="IPR031359">
    <property type="entry name" value="NACHT_N"/>
</dbReference>
<dbReference type="Gene3D" id="2.130.10.10">
    <property type="entry name" value="YVTN repeat-like/Quinoprotein amine dehydrogenase"/>
    <property type="match status" value="3"/>
</dbReference>
<name>A0A8K0T6M7_9PEZI</name>
<dbReference type="SMART" id="SM00320">
    <property type="entry name" value="WD40"/>
    <property type="match status" value="9"/>
</dbReference>
<dbReference type="InterPro" id="IPR019775">
    <property type="entry name" value="WD40_repeat_CS"/>
</dbReference>
<evidence type="ECO:0000256" key="4">
    <source>
        <dbReference type="SAM" id="MobiDB-lite"/>
    </source>
</evidence>